<dbReference type="EMBL" id="BJYT01000005">
    <property type="protein sequence ID" value="GEO09083.1"/>
    <property type="molecule type" value="Genomic_DNA"/>
</dbReference>
<reference evidence="2 3" key="1">
    <citation type="submission" date="2019-07" db="EMBL/GenBank/DDBJ databases">
        <title>Whole genome shotgun sequence of Segetibacter aerophilus NBRC 106135.</title>
        <authorList>
            <person name="Hosoyama A."/>
            <person name="Uohara A."/>
            <person name="Ohji S."/>
            <person name="Ichikawa N."/>
        </authorList>
    </citation>
    <scope>NUCLEOTIDE SEQUENCE [LARGE SCALE GENOMIC DNA]</scope>
    <source>
        <strain evidence="2 3">NBRC 106135</strain>
    </source>
</reference>
<feature type="domain" description="TIR" evidence="1">
    <location>
        <begin position="1"/>
        <end position="126"/>
    </location>
</feature>
<dbReference type="RefSeq" id="WP_147203214.1">
    <property type="nucleotide sequence ID" value="NZ_BJYT01000005.1"/>
</dbReference>
<accession>A0A512BAV3</accession>
<protein>
    <recommendedName>
        <fullName evidence="1">TIR domain-containing protein</fullName>
    </recommendedName>
</protein>
<proteinExistence type="predicted"/>
<dbReference type="InterPro" id="IPR035897">
    <property type="entry name" value="Toll_tir_struct_dom_sf"/>
</dbReference>
<dbReference type="SUPFAM" id="SSF52200">
    <property type="entry name" value="Toll/Interleukin receptor TIR domain"/>
    <property type="match status" value="1"/>
</dbReference>
<dbReference type="Gene3D" id="3.40.50.10140">
    <property type="entry name" value="Toll/interleukin-1 receptor homology (TIR) domain"/>
    <property type="match status" value="1"/>
</dbReference>
<organism evidence="2 3">
    <name type="scientific">Segetibacter aerophilus</name>
    <dbReference type="NCBI Taxonomy" id="670293"/>
    <lineage>
        <taxon>Bacteria</taxon>
        <taxon>Pseudomonadati</taxon>
        <taxon>Bacteroidota</taxon>
        <taxon>Chitinophagia</taxon>
        <taxon>Chitinophagales</taxon>
        <taxon>Chitinophagaceae</taxon>
        <taxon>Segetibacter</taxon>
    </lineage>
</organism>
<gene>
    <name evidence="2" type="ORF">SAE01_15790</name>
</gene>
<evidence type="ECO:0000313" key="3">
    <source>
        <dbReference type="Proteomes" id="UP000321513"/>
    </source>
</evidence>
<dbReference type="OrthoDB" id="668747at2"/>
<dbReference type="InterPro" id="IPR000157">
    <property type="entry name" value="TIR_dom"/>
</dbReference>
<dbReference type="GO" id="GO:0007165">
    <property type="term" value="P:signal transduction"/>
    <property type="evidence" value="ECO:0007669"/>
    <property type="project" value="InterPro"/>
</dbReference>
<dbReference type="SMART" id="SM00255">
    <property type="entry name" value="TIR"/>
    <property type="match status" value="1"/>
</dbReference>
<evidence type="ECO:0000313" key="2">
    <source>
        <dbReference type="EMBL" id="GEO09083.1"/>
    </source>
</evidence>
<sequence length="229" mass="26277">MPDIFISYAREDFALAKVLADSFTSNGWSVWWDRQIKAGSNYRKVISQNLDAAKHVIVLWTKNSITSDFVIDEASAAMETGKLVPILIGSIRPPYGFRGCHCITWDERNEVGEEKMKELLPHLTPAINNLDLNYRSEIDENFPPDFASKNKYSVSDTVADDIYSRPKIWHCIFCGWRCEEEYNDYKCKECKSIRPFVGGSATMMPCEKCKHYSLACASYCEWCGEKFED</sequence>
<keyword evidence="3" id="KW-1185">Reference proteome</keyword>
<dbReference type="Pfam" id="PF13676">
    <property type="entry name" value="TIR_2"/>
    <property type="match status" value="1"/>
</dbReference>
<dbReference type="AlphaFoldDB" id="A0A512BAV3"/>
<evidence type="ECO:0000259" key="1">
    <source>
        <dbReference type="SMART" id="SM00255"/>
    </source>
</evidence>
<comment type="caution">
    <text evidence="2">The sequence shown here is derived from an EMBL/GenBank/DDBJ whole genome shotgun (WGS) entry which is preliminary data.</text>
</comment>
<name>A0A512BAV3_9BACT</name>
<dbReference type="Proteomes" id="UP000321513">
    <property type="component" value="Unassembled WGS sequence"/>
</dbReference>